<name>A0A285F498_9FIRM</name>
<dbReference type="InterPro" id="IPR003661">
    <property type="entry name" value="HisK_dim/P_dom"/>
</dbReference>
<dbReference type="RefSeq" id="WP_097016131.1">
    <property type="nucleotide sequence ID" value="NZ_OBDZ01000001.1"/>
</dbReference>
<dbReference type="GO" id="GO:0016020">
    <property type="term" value="C:membrane"/>
    <property type="evidence" value="ECO:0007669"/>
    <property type="project" value="UniProtKB-SubCell"/>
</dbReference>
<keyword evidence="6" id="KW-0418">Kinase</keyword>
<dbReference type="Gene3D" id="3.30.565.10">
    <property type="entry name" value="Histidine kinase-like ATPase, C-terminal domain"/>
    <property type="match status" value="1"/>
</dbReference>
<keyword evidence="7" id="KW-0902">Two-component regulatory system</keyword>
<dbReference type="SMART" id="SM00387">
    <property type="entry name" value="HATPase_c"/>
    <property type="match status" value="1"/>
</dbReference>
<dbReference type="InterPro" id="IPR005467">
    <property type="entry name" value="His_kinase_dom"/>
</dbReference>
<dbReference type="PRINTS" id="PR00344">
    <property type="entry name" value="BCTRLSENSOR"/>
</dbReference>
<evidence type="ECO:0000256" key="7">
    <source>
        <dbReference type="ARBA" id="ARBA00023012"/>
    </source>
</evidence>
<proteinExistence type="predicted"/>
<dbReference type="InterPro" id="IPR036890">
    <property type="entry name" value="HATPase_C_sf"/>
</dbReference>
<evidence type="ECO:0000256" key="5">
    <source>
        <dbReference type="ARBA" id="ARBA00022679"/>
    </source>
</evidence>
<dbReference type="InterPro" id="IPR050351">
    <property type="entry name" value="BphY/WalK/GraS-like"/>
</dbReference>
<dbReference type="PROSITE" id="PS50109">
    <property type="entry name" value="HIS_KIN"/>
    <property type="match status" value="1"/>
</dbReference>
<dbReference type="InterPro" id="IPR000014">
    <property type="entry name" value="PAS"/>
</dbReference>
<dbReference type="PANTHER" id="PTHR42878">
    <property type="entry name" value="TWO-COMPONENT HISTIDINE KINASE"/>
    <property type="match status" value="1"/>
</dbReference>
<dbReference type="Gene3D" id="3.30.450.20">
    <property type="entry name" value="PAS domain"/>
    <property type="match status" value="1"/>
</dbReference>
<protein>
    <recommendedName>
        <fullName evidence="3">histidine kinase</fullName>
        <ecNumber evidence="3">2.7.13.3</ecNumber>
    </recommendedName>
</protein>
<dbReference type="AlphaFoldDB" id="A0A285F498"/>
<dbReference type="GO" id="GO:0000155">
    <property type="term" value="F:phosphorelay sensor kinase activity"/>
    <property type="evidence" value="ECO:0007669"/>
    <property type="project" value="InterPro"/>
</dbReference>
<dbReference type="Pfam" id="PF13426">
    <property type="entry name" value="PAS_9"/>
    <property type="match status" value="1"/>
</dbReference>
<comment type="catalytic activity">
    <reaction evidence="1">
        <text>ATP + protein L-histidine = ADP + protein N-phospho-L-histidine.</text>
        <dbReference type="EC" id="2.7.13.3"/>
    </reaction>
</comment>
<dbReference type="Gene3D" id="1.10.287.130">
    <property type="match status" value="1"/>
</dbReference>
<feature type="domain" description="PAS" evidence="10">
    <location>
        <begin position="145"/>
        <end position="177"/>
    </location>
</feature>
<keyword evidence="12" id="KW-1185">Reference proteome</keyword>
<dbReference type="InterPro" id="IPR036097">
    <property type="entry name" value="HisK_dim/P_sf"/>
</dbReference>
<evidence type="ECO:0000256" key="8">
    <source>
        <dbReference type="ARBA" id="ARBA00023136"/>
    </source>
</evidence>
<dbReference type="CDD" id="cd00082">
    <property type="entry name" value="HisKA"/>
    <property type="match status" value="1"/>
</dbReference>
<dbReference type="SUPFAM" id="SSF55874">
    <property type="entry name" value="ATPase domain of HSP90 chaperone/DNA topoisomerase II/histidine kinase"/>
    <property type="match status" value="1"/>
</dbReference>
<keyword evidence="8" id="KW-0472">Membrane</keyword>
<dbReference type="NCBIfam" id="TIGR00229">
    <property type="entry name" value="sensory_box"/>
    <property type="match status" value="1"/>
</dbReference>
<dbReference type="SUPFAM" id="SSF47384">
    <property type="entry name" value="Homodimeric domain of signal transducing histidine kinase"/>
    <property type="match status" value="1"/>
</dbReference>
<evidence type="ECO:0000259" key="9">
    <source>
        <dbReference type="PROSITE" id="PS50109"/>
    </source>
</evidence>
<reference evidence="12" key="1">
    <citation type="submission" date="2017-09" db="EMBL/GenBank/DDBJ databases">
        <authorList>
            <person name="Varghese N."/>
            <person name="Submissions S."/>
        </authorList>
    </citation>
    <scope>NUCLEOTIDE SEQUENCE [LARGE SCALE GENOMIC DNA]</scope>
    <source>
        <strain evidence="12">MSL47</strain>
    </source>
</reference>
<evidence type="ECO:0000313" key="11">
    <source>
        <dbReference type="EMBL" id="SNY05554.1"/>
    </source>
</evidence>
<evidence type="ECO:0000256" key="6">
    <source>
        <dbReference type="ARBA" id="ARBA00022777"/>
    </source>
</evidence>
<dbReference type="InterPro" id="IPR004358">
    <property type="entry name" value="Sig_transdc_His_kin-like_C"/>
</dbReference>
<evidence type="ECO:0000256" key="4">
    <source>
        <dbReference type="ARBA" id="ARBA00022553"/>
    </source>
</evidence>
<evidence type="ECO:0000256" key="1">
    <source>
        <dbReference type="ARBA" id="ARBA00000085"/>
    </source>
</evidence>
<feature type="domain" description="Histidine kinase" evidence="9">
    <location>
        <begin position="269"/>
        <end position="475"/>
    </location>
</feature>
<keyword evidence="5" id="KW-0808">Transferase</keyword>
<evidence type="ECO:0000256" key="3">
    <source>
        <dbReference type="ARBA" id="ARBA00012438"/>
    </source>
</evidence>
<dbReference type="EC" id="2.7.13.3" evidence="3"/>
<dbReference type="EMBL" id="OBDZ01000001">
    <property type="protein sequence ID" value="SNY05554.1"/>
    <property type="molecule type" value="Genomic_DNA"/>
</dbReference>
<dbReference type="GO" id="GO:0000156">
    <property type="term" value="F:phosphorelay response regulator activity"/>
    <property type="evidence" value="ECO:0007669"/>
    <property type="project" value="TreeGrafter"/>
</dbReference>
<sequence length="492" mass="56495">MEEIFNFLINNFPGLAVILDDKYRIRKGNRHAYNLYTKIKGEVADPHQLRNQNLSYFHPRDKMIAALKTLDKGEPNHGYLEYKWDGVKRNVLYCHLPAKLSDGSQGVVILNLDFLNPIRELKDLLEAFHQNYDLYFSQLGIGLFDTEGKILYVNKTILDISGLESDDLLGKNLFKDYKSYISKRDGNSILGEFILKGEFLHTKLYISKESIISNGCQSIVMEVISFPIEIEGQFLGSICIAMNLNQLTKYSNQVKQFERLENIREMAFRVIHEIRNPLQEIMAVAELGKIKSKQEEIESYFEHIKAGIGWVNDLLNDIIQISDPSSLDLEEVKLDHICQEILADISKDHKDIYWKSSIADIEVVLDRELFKEIIFHLVDNALDALANKTGEKKIIISTSVQREDIIFSIYNSGHKIPDKIRNSIFDPFTSTKGHNGTGLGLTVVYYIITKVFQGDIWFESDNNGTTFFFKIKKDIEEVIISAINNTDYKGIR</sequence>
<dbReference type="Pfam" id="PF02518">
    <property type="entry name" value="HATPase_c"/>
    <property type="match status" value="1"/>
</dbReference>
<evidence type="ECO:0000313" key="12">
    <source>
        <dbReference type="Proteomes" id="UP000219573"/>
    </source>
</evidence>
<dbReference type="PANTHER" id="PTHR42878:SF15">
    <property type="entry name" value="BACTERIOPHYTOCHROME"/>
    <property type="match status" value="1"/>
</dbReference>
<dbReference type="GO" id="GO:0007234">
    <property type="term" value="P:osmosensory signaling via phosphorelay pathway"/>
    <property type="evidence" value="ECO:0007669"/>
    <property type="project" value="TreeGrafter"/>
</dbReference>
<evidence type="ECO:0000256" key="2">
    <source>
        <dbReference type="ARBA" id="ARBA00004370"/>
    </source>
</evidence>
<dbReference type="OrthoDB" id="9813149at2"/>
<dbReference type="Pfam" id="PF00512">
    <property type="entry name" value="HisKA"/>
    <property type="match status" value="1"/>
</dbReference>
<dbReference type="GO" id="GO:0030295">
    <property type="term" value="F:protein kinase activator activity"/>
    <property type="evidence" value="ECO:0007669"/>
    <property type="project" value="TreeGrafter"/>
</dbReference>
<keyword evidence="4" id="KW-0597">Phosphoprotein</keyword>
<evidence type="ECO:0000259" key="10">
    <source>
        <dbReference type="PROSITE" id="PS50112"/>
    </source>
</evidence>
<dbReference type="InterPro" id="IPR003594">
    <property type="entry name" value="HATPase_dom"/>
</dbReference>
<dbReference type="Proteomes" id="UP000219573">
    <property type="component" value="Unassembled WGS sequence"/>
</dbReference>
<comment type="subcellular location">
    <subcellularLocation>
        <location evidence="2">Membrane</location>
    </subcellularLocation>
</comment>
<dbReference type="SUPFAM" id="SSF55785">
    <property type="entry name" value="PYP-like sensor domain (PAS domain)"/>
    <property type="match status" value="1"/>
</dbReference>
<gene>
    <name evidence="11" type="ORF">SAMN06265827_10184</name>
</gene>
<organism evidence="11 12">
    <name type="scientific">Orenia metallireducens</name>
    <dbReference type="NCBI Taxonomy" id="1413210"/>
    <lineage>
        <taxon>Bacteria</taxon>
        <taxon>Bacillati</taxon>
        <taxon>Bacillota</taxon>
        <taxon>Clostridia</taxon>
        <taxon>Halanaerobiales</taxon>
        <taxon>Halobacteroidaceae</taxon>
        <taxon>Orenia</taxon>
    </lineage>
</organism>
<dbReference type="PROSITE" id="PS50112">
    <property type="entry name" value="PAS"/>
    <property type="match status" value="1"/>
</dbReference>
<accession>A0A285F498</accession>
<dbReference type="InterPro" id="IPR035965">
    <property type="entry name" value="PAS-like_dom_sf"/>
</dbReference>